<dbReference type="EMBL" id="JSUH01000006">
    <property type="protein sequence ID" value="KHD97749.1"/>
    <property type="molecule type" value="Genomic_DNA"/>
</dbReference>
<dbReference type="PANTHER" id="PTHR43434">
    <property type="entry name" value="PHOSPHOGLYCOLATE PHOSPHATASE"/>
    <property type="match status" value="1"/>
</dbReference>
<dbReference type="SFLD" id="SFLDS00003">
    <property type="entry name" value="Haloacid_Dehalogenase"/>
    <property type="match status" value="1"/>
</dbReference>
<dbReference type="InterPro" id="IPR023214">
    <property type="entry name" value="HAD_sf"/>
</dbReference>
<sequence>MRTPDGGIAPDLELAFLDMSGTVFHDNGIMERAFERTVTGLGVDPGSERFRQMLHHVRDTLGQSKAGVLEKLFASDPHRARQAVRDFERHLDELLATEGVIPVEGAEQAVTALREAGLRVCLATGYNRHSLNTLLEQLGWTGLADLSLCPSDAGRGRPWPDMVLTAVLALDLGDVRRVMVVGDTAADVQAGLRAGSAAVVGVRTGAHDAASLRAAGAHVVVDSVRDLPGLVRTPVPSAR</sequence>
<gene>
    <name evidence="1" type="ORF">GY22_08690</name>
</gene>
<dbReference type="GO" id="GO:0005829">
    <property type="term" value="C:cytosol"/>
    <property type="evidence" value="ECO:0007669"/>
    <property type="project" value="TreeGrafter"/>
</dbReference>
<evidence type="ECO:0000313" key="2">
    <source>
        <dbReference type="Proteomes" id="UP000030466"/>
    </source>
</evidence>
<dbReference type="AlphaFoldDB" id="A0A0A6VV84"/>
<dbReference type="GO" id="GO:0006281">
    <property type="term" value="P:DNA repair"/>
    <property type="evidence" value="ECO:0007669"/>
    <property type="project" value="TreeGrafter"/>
</dbReference>
<dbReference type="InterPro" id="IPR006439">
    <property type="entry name" value="HAD-SF_hydro_IA"/>
</dbReference>
<keyword evidence="2" id="KW-1185">Reference proteome</keyword>
<dbReference type="OrthoDB" id="5504491at2"/>
<dbReference type="NCBIfam" id="TIGR01549">
    <property type="entry name" value="HAD-SF-IA-v1"/>
    <property type="match status" value="1"/>
</dbReference>
<name>A0A0A6VV84_KOCRO</name>
<dbReference type="RefSeq" id="WP_035926131.1">
    <property type="nucleotide sequence ID" value="NZ_JSUH01000006.1"/>
</dbReference>
<dbReference type="SUPFAM" id="SSF56784">
    <property type="entry name" value="HAD-like"/>
    <property type="match status" value="1"/>
</dbReference>
<dbReference type="Pfam" id="PF00702">
    <property type="entry name" value="Hydrolase"/>
    <property type="match status" value="1"/>
</dbReference>
<dbReference type="GO" id="GO:0008967">
    <property type="term" value="F:phosphoglycolate phosphatase activity"/>
    <property type="evidence" value="ECO:0007669"/>
    <property type="project" value="TreeGrafter"/>
</dbReference>
<organism evidence="1 2">
    <name type="scientific">Kocuria rosea subsp. polaris</name>
    <dbReference type="NCBI Taxonomy" id="136273"/>
    <lineage>
        <taxon>Bacteria</taxon>
        <taxon>Bacillati</taxon>
        <taxon>Actinomycetota</taxon>
        <taxon>Actinomycetes</taxon>
        <taxon>Micrococcales</taxon>
        <taxon>Micrococcaceae</taxon>
        <taxon>Kocuria</taxon>
    </lineage>
</organism>
<dbReference type="InterPro" id="IPR036412">
    <property type="entry name" value="HAD-like_sf"/>
</dbReference>
<protein>
    <submittedName>
        <fullName evidence="1">Haloacid dehalogenase</fullName>
    </submittedName>
</protein>
<proteinExistence type="predicted"/>
<dbReference type="Proteomes" id="UP000030466">
    <property type="component" value="Unassembled WGS sequence"/>
</dbReference>
<dbReference type="Gene3D" id="3.40.50.1000">
    <property type="entry name" value="HAD superfamily/HAD-like"/>
    <property type="match status" value="1"/>
</dbReference>
<dbReference type="InterPro" id="IPR050155">
    <property type="entry name" value="HAD-like_hydrolase_sf"/>
</dbReference>
<reference evidence="1 2" key="1">
    <citation type="journal article" date="2003" name="Int. J. Syst. Evol. Microbiol.">
        <title>Kocuria polaris sp. nov., an orange-pigmented psychrophilic bacterium isolated from an Antarctic cyanobacterial mat sample.</title>
        <authorList>
            <person name="Reddy G.S."/>
            <person name="Prakash J.S."/>
            <person name="Prabahar V."/>
            <person name="Matsumoto G.I."/>
            <person name="Stackebrandt E."/>
            <person name="Shivaji S."/>
        </authorList>
    </citation>
    <scope>NUCLEOTIDE SEQUENCE [LARGE SCALE GENOMIC DNA]</scope>
    <source>
        <strain evidence="1 2">CMS 76or</strain>
    </source>
</reference>
<dbReference type="SFLD" id="SFLDG01129">
    <property type="entry name" value="C1.5:_HAD__Beta-PGM__Phosphata"/>
    <property type="match status" value="1"/>
</dbReference>
<evidence type="ECO:0000313" key="1">
    <source>
        <dbReference type="EMBL" id="KHD97749.1"/>
    </source>
</evidence>
<dbReference type="PANTHER" id="PTHR43434:SF19">
    <property type="entry name" value="PHOSPHONOACETALDEHYDE HYDROLASE"/>
    <property type="match status" value="1"/>
</dbReference>
<comment type="caution">
    <text evidence="1">The sequence shown here is derived from an EMBL/GenBank/DDBJ whole genome shotgun (WGS) entry which is preliminary data.</text>
</comment>
<accession>A0A0A6VV84</accession>